<dbReference type="SUPFAM" id="SSF52402">
    <property type="entry name" value="Adenine nucleotide alpha hydrolases-like"/>
    <property type="match status" value="1"/>
</dbReference>
<dbReference type="EC" id="6.3.1.14" evidence="2"/>
<feature type="domain" description="Diphthamide synthase" evidence="1">
    <location>
        <begin position="8"/>
        <end position="206"/>
    </location>
</feature>
<name>A0ABW4QPX3_9BACT</name>
<evidence type="ECO:0000313" key="2">
    <source>
        <dbReference type="EMBL" id="MFD1871628.1"/>
    </source>
</evidence>
<dbReference type="NCBIfam" id="TIGR00290">
    <property type="entry name" value="MJ0570_dom"/>
    <property type="match status" value="1"/>
</dbReference>
<accession>A0ABW4QPX3</accession>
<sequence length="254" mass="28372">MPHNALMSWSGGKDSALALHHALRDPNYQVTQLLTSVNAHYQRVSMHGVRLELLEAQAQRLGLPLRQLQLPEMPSMADYDQALLATLTDLRQQGIDTAIYGDIFLEDLRAYREQQLARVPLRGAFPLWQRASLDVLREFWDLGFQAIVVCVNDRALDASFCGRLLDRDFVRDLPPGVDPCGENGEYHSFVFDAPYFSQPIEVVRGELVRRTYQSPTGNVGSGALDDPFAAGFWYCDLLPGGELKIPGRPVSATT</sequence>
<dbReference type="Pfam" id="PF01902">
    <property type="entry name" value="Diphthami_syn_2"/>
    <property type="match status" value="1"/>
</dbReference>
<dbReference type="InterPro" id="IPR014729">
    <property type="entry name" value="Rossmann-like_a/b/a_fold"/>
</dbReference>
<dbReference type="PIRSF" id="PIRSF039123">
    <property type="entry name" value="Diphthamide_synthase"/>
    <property type="match status" value="1"/>
</dbReference>
<dbReference type="InterPro" id="IPR002761">
    <property type="entry name" value="Diphthami_syn_dom"/>
</dbReference>
<dbReference type="EMBL" id="JBHUFD010000001">
    <property type="protein sequence ID" value="MFD1871628.1"/>
    <property type="molecule type" value="Genomic_DNA"/>
</dbReference>
<organism evidence="2 3">
    <name type="scientific">Hymenobacter bucti</name>
    <dbReference type="NCBI Taxonomy" id="1844114"/>
    <lineage>
        <taxon>Bacteria</taxon>
        <taxon>Pseudomonadati</taxon>
        <taxon>Bacteroidota</taxon>
        <taxon>Cytophagia</taxon>
        <taxon>Cytophagales</taxon>
        <taxon>Hymenobacteraceae</taxon>
        <taxon>Hymenobacter</taxon>
    </lineage>
</organism>
<reference evidence="3" key="1">
    <citation type="journal article" date="2019" name="Int. J. Syst. Evol. Microbiol.">
        <title>The Global Catalogue of Microorganisms (GCM) 10K type strain sequencing project: providing services to taxonomists for standard genome sequencing and annotation.</title>
        <authorList>
            <consortium name="The Broad Institute Genomics Platform"/>
            <consortium name="The Broad Institute Genome Sequencing Center for Infectious Disease"/>
            <person name="Wu L."/>
            <person name="Ma J."/>
        </authorList>
    </citation>
    <scope>NUCLEOTIDE SEQUENCE [LARGE SCALE GENOMIC DNA]</scope>
    <source>
        <strain evidence="3">CGMCC 1.15795</strain>
    </source>
</reference>
<evidence type="ECO:0000259" key="1">
    <source>
        <dbReference type="Pfam" id="PF01902"/>
    </source>
</evidence>
<dbReference type="Gene3D" id="3.40.50.620">
    <property type="entry name" value="HUPs"/>
    <property type="match status" value="1"/>
</dbReference>
<proteinExistence type="predicted"/>
<comment type="caution">
    <text evidence="2">The sequence shown here is derived from an EMBL/GenBank/DDBJ whole genome shotgun (WGS) entry which is preliminary data.</text>
</comment>
<dbReference type="RefSeq" id="WP_382311942.1">
    <property type="nucleotide sequence ID" value="NZ_JBHUFD010000001.1"/>
</dbReference>
<dbReference type="CDD" id="cd01994">
    <property type="entry name" value="AANH_PF0828-like"/>
    <property type="match status" value="1"/>
</dbReference>
<dbReference type="Proteomes" id="UP001597197">
    <property type="component" value="Unassembled WGS sequence"/>
</dbReference>
<evidence type="ECO:0000313" key="3">
    <source>
        <dbReference type="Proteomes" id="UP001597197"/>
    </source>
</evidence>
<keyword evidence="3" id="KW-1185">Reference proteome</keyword>
<dbReference type="InterPro" id="IPR030662">
    <property type="entry name" value="DPH6/MJ0570"/>
</dbReference>
<dbReference type="Gene3D" id="3.90.1490.10">
    <property type="entry name" value="putative n-type atp pyrophosphatase, domain 2"/>
    <property type="match status" value="1"/>
</dbReference>
<protein>
    <submittedName>
        <fullName evidence="2">Diphthine--ammonia ligase</fullName>
        <ecNumber evidence="2">6.3.1.14</ecNumber>
    </submittedName>
</protein>
<dbReference type="GO" id="GO:0017178">
    <property type="term" value="F:diphthine-ammonia ligase activity"/>
    <property type="evidence" value="ECO:0007669"/>
    <property type="project" value="UniProtKB-EC"/>
</dbReference>
<keyword evidence="2" id="KW-0436">Ligase</keyword>
<gene>
    <name evidence="2" type="ORF">ACFSDX_04275</name>
</gene>